<name>A0A1B9FYK3_9TREE</name>
<reference evidence="3" key="2">
    <citation type="submission" date="2013-07" db="EMBL/GenBank/DDBJ databases">
        <authorList>
            <consortium name="The Broad Institute Genome Sequencing Platform"/>
            <person name="Cuomo C."/>
            <person name="Litvintseva A."/>
            <person name="Chen Y."/>
            <person name="Heitman J."/>
            <person name="Sun S."/>
            <person name="Springer D."/>
            <person name="Dromer F."/>
            <person name="Young S.K."/>
            <person name="Zeng Q."/>
            <person name="Gargeya S."/>
            <person name="Fitzgerald M."/>
            <person name="Abouelleil A."/>
            <person name="Alvarado L."/>
            <person name="Berlin A.M."/>
            <person name="Chapman S.B."/>
            <person name="Dewar J."/>
            <person name="Goldberg J."/>
            <person name="Griggs A."/>
            <person name="Gujja S."/>
            <person name="Hansen M."/>
            <person name="Howarth C."/>
            <person name="Imamovic A."/>
            <person name="Larimer J."/>
            <person name="McCowan C."/>
            <person name="Murphy C."/>
            <person name="Pearson M."/>
            <person name="Priest M."/>
            <person name="Roberts A."/>
            <person name="Saif S."/>
            <person name="Shea T."/>
            <person name="Sykes S."/>
            <person name="Wortman J."/>
            <person name="Nusbaum C."/>
            <person name="Birren B."/>
        </authorList>
    </citation>
    <scope>NUCLEOTIDE SEQUENCE</scope>
    <source>
        <strain evidence="3">CBS 10118</strain>
    </source>
</reference>
<dbReference type="OrthoDB" id="10475946at2759"/>
<sequence length="427" mass="50157">MLRRIKSFLPPSSSTGPTGPDHPTPTSRFLDLSEEIHMNIYRHLPCEYDWYEDKLPDLFNLIVCSRKTYKIYIKFLYRRLHLRYRNPERGLRGMFEGIDWEAEKNEDRRVFWGLKRFCDVPLNDISGYIELIRENVIVNPKSKLEAHVRKFDSLQYACELYIASIQDLESFEDIIRHDNPTTSLLFTPVYRRTPIKFSSVIINDHVMWNVLAGYWDSQVRCRFILPVRLCVHILGGSYPVVRPTDSRRRIRKSIEGWKDINSAVDLILPGWKESVKEVTWHNVKCLEDIKSMPDTQNTSSIYFCCGSHSRYDERSRGDLSLRERADVLNIIFDQLKAAIIKPSSDSEPFELYRIKIRHSHILRFFQLQEFLEYAKGRIGGDERLAEEQDFIKAEWFNGNGEDEDGDLEEWFNGNGGVLESCDLCHQN</sequence>
<feature type="region of interest" description="Disordered" evidence="1">
    <location>
        <begin position="1"/>
        <end position="25"/>
    </location>
</feature>
<evidence type="ECO:0000313" key="2">
    <source>
        <dbReference type="EMBL" id="OCF23858.1"/>
    </source>
</evidence>
<dbReference type="VEuPathDB" id="FungiDB:I302_06843"/>
<evidence type="ECO:0000313" key="3">
    <source>
        <dbReference type="EMBL" id="WVW85379.1"/>
    </source>
</evidence>
<organism evidence="2">
    <name type="scientific">Kwoniella bestiolae CBS 10118</name>
    <dbReference type="NCBI Taxonomy" id="1296100"/>
    <lineage>
        <taxon>Eukaryota</taxon>
        <taxon>Fungi</taxon>
        <taxon>Dikarya</taxon>
        <taxon>Basidiomycota</taxon>
        <taxon>Agaricomycotina</taxon>
        <taxon>Tremellomycetes</taxon>
        <taxon>Tremellales</taxon>
        <taxon>Cryptococcaceae</taxon>
        <taxon>Kwoniella</taxon>
    </lineage>
</organism>
<feature type="compositionally biased region" description="Low complexity" evidence="1">
    <location>
        <begin position="10"/>
        <end position="25"/>
    </location>
</feature>
<reference evidence="2" key="1">
    <citation type="submission" date="2013-07" db="EMBL/GenBank/DDBJ databases">
        <title>The Genome Sequence of Cryptococcus bestiolae CBS10118.</title>
        <authorList>
            <consortium name="The Broad Institute Genome Sequencing Platform"/>
            <person name="Cuomo C."/>
            <person name="Litvintseva A."/>
            <person name="Chen Y."/>
            <person name="Heitman J."/>
            <person name="Sun S."/>
            <person name="Springer D."/>
            <person name="Dromer F."/>
            <person name="Young S.K."/>
            <person name="Zeng Q."/>
            <person name="Gargeya S."/>
            <person name="Fitzgerald M."/>
            <person name="Abouelleil A."/>
            <person name="Alvarado L."/>
            <person name="Berlin A.M."/>
            <person name="Chapman S.B."/>
            <person name="Dewar J."/>
            <person name="Goldberg J."/>
            <person name="Griggs A."/>
            <person name="Gujja S."/>
            <person name="Hansen M."/>
            <person name="Howarth C."/>
            <person name="Imamovic A."/>
            <person name="Larimer J."/>
            <person name="McCowan C."/>
            <person name="Murphy C."/>
            <person name="Pearson M."/>
            <person name="Priest M."/>
            <person name="Roberts A."/>
            <person name="Saif S."/>
            <person name="Shea T."/>
            <person name="Sykes S."/>
            <person name="Wortman J."/>
            <person name="Nusbaum C."/>
            <person name="Birren B."/>
        </authorList>
    </citation>
    <scope>NUCLEOTIDE SEQUENCE [LARGE SCALE GENOMIC DNA]</scope>
    <source>
        <strain evidence="2">CBS 10118</strain>
    </source>
</reference>
<gene>
    <name evidence="2" type="ORF">I302_06843</name>
    <name evidence="3" type="ORF">I302_107417</name>
</gene>
<dbReference type="EMBL" id="CP144546">
    <property type="protein sequence ID" value="WVW85379.1"/>
    <property type="molecule type" value="Genomic_DNA"/>
</dbReference>
<evidence type="ECO:0000256" key="1">
    <source>
        <dbReference type="SAM" id="MobiDB-lite"/>
    </source>
</evidence>
<accession>A0A1B9FYK3</accession>
<proteinExistence type="predicted"/>
<dbReference type="EMBL" id="KI894023">
    <property type="protein sequence ID" value="OCF23858.1"/>
    <property type="molecule type" value="Genomic_DNA"/>
</dbReference>
<keyword evidence="4" id="KW-1185">Reference proteome</keyword>
<dbReference type="AlphaFoldDB" id="A0A1B9FYK3"/>
<evidence type="ECO:0000313" key="4">
    <source>
        <dbReference type="Proteomes" id="UP000092730"/>
    </source>
</evidence>
<reference evidence="2" key="3">
    <citation type="submission" date="2014-01" db="EMBL/GenBank/DDBJ databases">
        <title>Evolution of pathogenesis and genome organization in the Tremellales.</title>
        <authorList>
            <person name="Cuomo C."/>
            <person name="Litvintseva A."/>
            <person name="Heitman J."/>
            <person name="Chen Y."/>
            <person name="Sun S."/>
            <person name="Springer D."/>
            <person name="Dromer F."/>
            <person name="Young S."/>
            <person name="Zeng Q."/>
            <person name="Chapman S."/>
            <person name="Gujja S."/>
            <person name="Saif S."/>
            <person name="Birren B."/>
        </authorList>
    </citation>
    <scope>NUCLEOTIDE SEQUENCE</scope>
    <source>
        <strain evidence="2">CBS 10118</strain>
    </source>
</reference>
<dbReference type="Proteomes" id="UP000092730">
    <property type="component" value="Chromosome 6"/>
</dbReference>
<dbReference type="GeneID" id="30211242"/>
<dbReference type="RefSeq" id="XP_019044928.1">
    <property type="nucleotide sequence ID" value="XM_019193451.1"/>
</dbReference>
<reference evidence="3" key="4">
    <citation type="submission" date="2024-02" db="EMBL/GenBank/DDBJ databases">
        <title>Comparative genomics of Cryptococcus and Kwoniella reveals pathogenesis evolution and contrasting modes of karyotype evolution via chromosome fusion or intercentromeric recombination.</title>
        <authorList>
            <person name="Coelho M.A."/>
            <person name="David-Palma M."/>
            <person name="Shea T."/>
            <person name="Bowers K."/>
            <person name="McGinley-Smith S."/>
            <person name="Mohammad A.W."/>
            <person name="Gnirke A."/>
            <person name="Yurkov A.M."/>
            <person name="Nowrousian M."/>
            <person name="Sun S."/>
            <person name="Cuomo C.A."/>
            <person name="Heitman J."/>
        </authorList>
    </citation>
    <scope>NUCLEOTIDE SEQUENCE</scope>
    <source>
        <strain evidence="3">CBS 10118</strain>
    </source>
</reference>
<protein>
    <submittedName>
        <fullName evidence="2">Uncharacterized protein</fullName>
    </submittedName>
</protein>
<dbReference type="KEGG" id="kbi:30211242"/>